<dbReference type="SUPFAM" id="SSF56954">
    <property type="entry name" value="Outer membrane efflux proteins (OEP)"/>
    <property type="match status" value="1"/>
</dbReference>
<evidence type="ECO:0000256" key="5">
    <source>
        <dbReference type="ARBA" id="ARBA00022692"/>
    </source>
</evidence>
<sequence>MKSKLVAFFLLLTSSAYGITLEKAIETALKKNNLILAKRYELKEKESNLKISKLHLLPTIDLYSEYNKTTDPPYAIMNRMEVHDLNMVSTNFNDPGKSQLFKTGVRATVPIWFGGKLRINTDLKKKEVEATKKQLKKDIEKVIFDVVNAYYNLLTAKAFVETAQLAVKDAEKRLKDAEVTYRSGLGLKSDYLRAKVYLKEMEENLVKAKSNYEIAKRALNLAIGLPISHQIEVNEDLTFKNFQFNLSDLIKTALRNRPELKELRVKLSQAKDMERLARSDFSPRIGAFGDYFIASDKAPWNKENSSWVFGVQASLNIFDGGIKFEKLRKSRISQLKIKEYIEKAKKGIEFEVSKAYFRFQEAKKRVELAEEAIKEAQESLRIVEKRYKNGLATISELLDTQTALNQARSNYVAALSAYRRAVAEIYYAEGILKNRYFDLAN</sequence>
<dbReference type="Gene3D" id="1.20.1600.10">
    <property type="entry name" value="Outer membrane efflux proteins (OEP)"/>
    <property type="match status" value="1"/>
</dbReference>
<reference evidence="10 11" key="1">
    <citation type="journal article" date="2011" name="Stand. Genomic Sci.">
        <title>Complete genome sequence of the thermophilic sulfur-reducer Desulfurobacterium thermolithotrophum type strain (BSA(T)) from a deep-sea hydrothermal vent.</title>
        <authorList>
            <person name="Goker M."/>
            <person name="Daligault H."/>
            <person name="Mwirichia R."/>
            <person name="Lapidus A."/>
            <person name="Lucas S."/>
            <person name="Deshpande S."/>
            <person name="Pagani I."/>
            <person name="Tapia R."/>
            <person name="Cheng J.F."/>
            <person name="Goodwin L."/>
            <person name="Pitluck S."/>
            <person name="Liolios K."/>
            <person name="Ivanova N."/>
            <person name="Mavromatis K."/>
            <person name="Mikhailova N."/>
            <person name="Pati A."/>
            <person name="Chen A."/>
            <person name="Palaniappan K."/>
            <person name="Han C."/>
            <person name="Land M."/>
            <person name="Hauser L."/>
            <person name="Pan C."/>
            <person name="Brambilla E.M."/>
            <person name="Rohde M."/>
            <person name="Spring S."/>
            <person name="Sikorski J."/>
            <person name="Wirth R."/>
            <person name="Detter J.C."/>
            <person name="Woyke T."/>
            <person name="Bristow J."/>
            <person name="Eisen J.A."/>
            <person name="Markowitz V."/>
            <person name="Hugenholtz P."/>
            <person name="Kyrpides N.C."/>
            <person name="Klenk H.P."/>
        </authorList>
    </citation>
    <scope>NUCLEOTIDE SEQUENCE [LARGE SCALE GENOMIC DNA]</scope>
    <source>
        <strain evidence="11">DSM 11699 / BSA</strain>
    </source>
</reference>
<reference evidence="11" key="2">
    <citation type="submission" date="2011-02" db="EMBL/GenBank/DDBJ databases">
        <title>The complete genome of Desulfurobacterium thermolithotrophum DSM 11699.</title>
        <authorList>
            <consortium name="US DOE Joint Genome Institute (JGI-PGF)"/>
            <person name="Lucas S."/>
            <person name="Copeland A."/>
            <person name="Lapidus A."/>
            <person name="Bruce D."/>
            <person name="Goodwin L."/>
            <person name="Pitluck S."/>
            <person name="Kyrpides N."/>
            <person name="Mavromatis K."/>
            <person name="Pagani I."/>
            <person name="Ivanova N."/>
            <person name="Mikhailova N."/>
            <person name="Daligault H."/>
            <person name="Detter J.C."/>
            <person name="Tapia R."/>
            <person name="Han C."/>
            <person name="Land M."/>
            <person name="Hauser L."/>
            <person name="Markowitz V."/>
            <person name="Cheng J.-F."/>
            <person name="Hugenholtz P."/>
            <person name="Woyke T."/>
            <person name="Wu D."/>
            <person name="Spring S."/>
            <person name="Brambilla E."/>
            <person name="Klenk H.-P."/>
            <person name="Eisen J.A."/>
        </authorList>
    </citation>
    <scope>NUCLEOTIDE SEQUENCE [LARGE SCALE GENOMIC DNA]</scope>
    <source>
        <strain evidence="11">DSM 11699 / BSA</strain>
    </source>
</reference>
<dbReference type="GO" id="GO:0015562">
    <property type="term" value="F:efflux transmembrane transporter activity"/>
    <property type="evidence" value="ECO:0007669"/>
    <property type="project" value="InterPro"/>
</dbReference>
<proteinExistence type="inferred from homology"/>
<dbReference type="FunCoup" id="F0S2R4">
    <property type="interactions" value="165"/>
</dbReference>
<feature type="coiled-coil region" evidence="8">
    <location>
        <begin position="160"/>
        <end position="218"/>
    </location>
</feature>
<protein>
    <submittedName>
        <fullName evidence="10">Outer membrane efflux protein</fullName>
    </submittedName>
</protein>
<accession>F0S2R4</accession>
<dbReference type="InterPro" id="IPR051906">
    <property type="entry name" value="TolC-like"/>
</dbReference>
<dbReference type="GO" id="GO:1990281">
    <property type="term" value="C:efflux pump complex"/>
    <property type="evidence" value="ECO:0007669"/>
    <property type="project" value="TreeGrafter"/>
</dbReference>
<evidence type="ECO:0000256" key="8">
    <source>
        <dbReference type="SAM" id="Coils"/>
    </source>
</evidence>
<keyword evidence="4" id="KW-1134">Transmembrane beta strand</keyword>
<dbReference type="GO" id="GO:0015288">
    <property type="term" value="F:porin activity"/>
    <property type="evidence" value="ECO:0007669"/>
    <property type="project" value="TreeGrafter"/>
</dbReference>
<dbReference type="HOGENOM" id="CLU_012817_10_4_0"/>
<evidence type="ECO:0000256" key="6">
    <source>
        <dbReference type="ARBA" id="ARBA00023136"/>
    </source>
</evidence>
<keyword evidence="8" id="KW-0175">Coiled coil</keyword>
<dbReference type="STRING" id="868864.Dester_0483"/>
<keyword evidence="6" id="KW-0472">Membrane</keyword>
<dbReference type="EMBL" id="CP002543">
    <property type="protein sequence ID" value="ADY73136.1"/>
    <property type="molecule type" value="Genomic_DNA"/>
</dbReference>
<dbReference type="Pfam" id="PF02321">
    <property type="entry name" value="OEP"/>
    <property type="match status" value="2"/>
</dbReference>
<evidence type="ECO:0000256" key="3">
    <source>
        <dbReference type="ARBA" id="ARBA00022448"/>
    </source>
</evidence>
<keyword evidence="3" id="KW-0813">Transport</keyword>
<evidence type="ECO:0000256" key="2">
    <source>
        <dbReference type="ARBA" id="ARBA00007613"/>
    </source>
</evidence>
<comment type="subcellular location">
    <subcellularLocation>
        <location evidence="1">Cell outer membrane</location>
    </subcellularLocation>
</comment>
<dbReference type="Proteomes" id="UP000007102">
    <property type="component" value="Chromosome"/>
</dbReference>
<dbReference type="AlphaFoldDB" id="F0S2R4"/>
<dbReference type="InterPro" id="IPR003423">
    <property type="entry name" value="OMP_efflux"/>
</dbReference>
<dbReference type="OrthoDB" id="13803at2"/>
<comment type="similarity">
    <text evidence="2">Belongs to the outer membrane factor (OMF) (TC 1.B.17) family.</text>
</comment>
<gene>
    <name evidence="10" type="ordered locus">Dester_0483</name>
</gene>
<evidence type="ECO:0000313" key="10">
    <source>
        <dbReference type="EMBL" id="ADY73136.1"/>
    </source>
</evidence>
<evidence type="ECO:0000256" key="4">
    <source>
        <dbReference type="ARBA" id="ARBA00022452"/>
    </source>
</evidence>
<dbReference type="KEGG" id="dte:Dester_0483"/>
<dbReference type="PANTHER" id="PTHR30026:SF21">
    <property type="entry name" value="SLR1270 PROTEIN"/>
    <property type="match status" value="1"/>
</dbReference>
<keyword evidence="7" id="KW-0998">Cell outer membrane</keyword>
<dbReference type="eggNOG" id="COG1538">
    <property type="taxonomic scope" value="Bacteria"/>
</dbReference>
<keyword evidence="5" id="KW-0812">Transmembrane</keyword>
<organism evidence="10 11">
    <name type="scientific">Desulfurobacterium thermolithotrophum (strain DSM 11699 / BSA)</name>
    <dbReference type="NCBI Taxonomy" id="868864"/>
    <lineage>
        <taxon>Bacteria</taxon>
        <taxon>Pseudomonadati</taxon>
        <taxon>Aquificota</taxon>
        <taxon>Aquificia</taxon>
        <taxon>Desulfurobacteriales</taxon>
        <taxon>Desulfurobacteriaceae</taxon>
        <taxon>Desulfurobacterium</taxon>
    </lineage>
</organism>
<feature type="chain" id="PRO_5003256644" evidence="9">
    <location>
        <begin position="19"/>
        <end position="441"/>
    </location>
</feature>
<dbReference type="InParanoid" id="F0S2R4"/>
<evidence type="ECO:0000256" key="9">
    <source>
        <dbReference type="SAM" id="SignalP"/>
    </source>
</evidence>
<name>F0S2R4_DESTD</name>
<evidence type="ECO:0000256" key="7">
    <source>
        <dbReference type="ARBA" id="ARBA00023237"/>
    </source>
</evidence>
<feature type="signal peptide" evidence="9">
    <location>
        <begin position="1"/>
        <end position="18"/>
    </location>
</feature>
<evidence type="ECO:0000313" key="11">
    <source>
        <dbReference type="Proteomes" id="UP000007102"/>
    </source>
</evidence>
<feature type="coiled-coil region" evidence="8">
    <location>
        <begin position="359"/>
        <end position="386"/>
    </location>
</feature>
<dbReference type="PANTHER" id="PTHR30026">
    <property type="entry name" value="OUTER MEMBRANE PROTEIN TOLC"/>
    <property type="match status" value="1"/>
</dbReference>
<dbReference type="GO" id="GO:0009279">
    <property type="term" value="C:cell outer membrane"/>
    <property type="evidence" value="ECO:0007669"/>
    <property type="project" value="UniProtKB-SubCell"/>
</dbReference>
<evidence type="ECO:0000256" key="1">
    <source>
        <dbReference type="ARBA" id="ARBA00004442"/>
    </source>
</evidence>
<dbReference type="RefSeq" id="WP_013638094.1">
    <property type="nucleotide sequence ID" value="NC_015185.1"/>
</dbReference>
<keyword evidence="9" id="KW-0732">Signal</keyword>
<keyword evidence="11" id="KW-1185">Reference proteome</keyword>